<reference evidence="3 4" key="1">
    <citation type="journal article" date="2014" name="PLoS ONE">
        <title>The first complete genome sequence of the class fimbriimonadia in the phylum armatimonadetes.</title>
        <authorList>
            <person name="Hu Z.Y."/>
            <person name="Wang Y.Z."/>
            <person name="Im W.T."/>
            <person name="Wang S.Y."/>
            <person name="Zhao G.P."/>
            <person name="Zheng H.J."/>
            <person name="Quan Z.X."/>
        </authorList>
    </citation>
    <scope>NUCLEOTIDE SEQUENCE [LARGE SCALE GENOMIC DNA]</scope>
    <source>
        <strain evidence="3">Gsoil 348</strain>
    </source>
</reference>
<keyword evidence="2" id="KW-0732">Signal</keyword>
<organism evidence="3 4">
    <name type="scientific">Fimbriimonas ginsengisoli Gsoil 348</name>
    <dbReference type="NCBI Taxonomy" id="661478"/>
    <lineage>
        <taxon>Bacteria</taxon>
        <taxon>Bacillati</taxon>
        <taxon>Armatimonadota</taxon>
        <taxon>Fimbriimonadia</taxon>
        <taxon>Fimbriimonadales</taxon>
        <taxon>Fimbriimonadaceae</taxon>
        <taxon>Fimbriimonas</taxon>
    </lineage>
</organism>
<evidence type="ECO:0000256" key="2">
    <source>
        <dbReference type="SAM" id="SignalP"/>
    </source>
</evidence>
<keyword evidence="4" id="KW-1185">Reference proteome</keyword>
<feature type="compositionally biased region" description="Basic and acidic residues" evidence="1">
    <location>
        <begin position="50"/>
        <end position="67"/>
    </location>
</feature>
<dbReference type="Proteomes" id="UP000027982">
    <property type="component" value="Chromosome"/>
</dbReference>
<dbReference type="AlphaFoldDB" id="A0A068NMU6"/>
<gene>
    <name evidence="3" type="ORF">OP10G_1354</name>
</gene>
<dbReference type="STRING" id="661478.OP10G_1354"/>
<feature type="signal peptide" evidence="2">
    <location>
        <begin position="1"/>
        <end position="18"/>
    </location>
</feature>
<proteinExistence type="predicted"/>
<feature type="chain" id="PRO_5001651845" description="Lipoprotein" evidence="2">
    <location>
        <begin position="19"/>
        <end position="67"/>
    </location>
</feature>
<dbReference type="PROSITE" id="PS51257">
    <property type="entry name" value="PROKAR_LIPOPROTEIN"/>
    <property type="match status" value="1"/>
</dbReference>
<evidence type="ECO:0008006" key="5">
    <source>
        <dbReference type="Google" id="ProtNLM"/>
    </source>
</evidence>
<evidence type="ECO:0000256" key="1">
    <source>
        <dbReference type="SAM" id="MobiDB-lite"/>
    </source>
</evidence>
<dbReference type="HOGENOM" id="CLU_2806149_0_0_0"/>
<evidence type="ECO:0000313" key="4">
    <source>
        <dbReference type="Proteomes" id="UP000027982"/>
    </source>
</evidence>
<sequence>MKLGILTVALLAVGCASAPPTVAPPGKDPLAGLTPTQQIEALRSNQRMNSMERESKIAEIKKANGIR</sequence>
<dbReference type="EMBL" id="CP007139">
    <property type="protein sequence ID" value="AIE84722.1"/>
    <property type="molecule type" value="Genomic_DNA"/>
</dbReference>
<name>A0A068NMU6_FIMGI</name>
<dbReference type="KEGG" id="fgi:OP10G_1354"/>
<accession>A0A068NMU6</accession>
<evidence type="ECO:0000313" key="3">
    <source>
        <dbReference type="EMBL" id="AIE84722.1"/>
    </source>
</evidence>
<protein>
    <recommendedName>
        <fullName evidence="5">Lipoprotein</fullName>
    </recommendedName>
</protein>
<feature type="region of interest" description="Disordered" evidence="1">
    <location>
        <begin position="42"/>
        <end position="67"/>
    </location>
</feature>